<dbReference type="PANTHER" id="PTHR46999">
    <property type="entry name" value="ALPHA-GLUCAN WATER DIKINASE 1, CHLOROPLASTIC-RELATED"/>
    <property type="match status" value="1"/>
</dbReference>
<evidence type="ECO:0000259" key="12">
    <source>
        <dbReference type="Pfam" id="PF22973"/>
    </source>
</evidence>
<comment type="similarity">
    <text evidence="2">Belongs to the PEP-utilizing enzyme family.</text>
</comment>
<accession>A0AAP0LAR3</accession>
<evidence type="ECO:0000256" key="2">
    <source>
        <dbReference type="ARBA" id="ARBA00007837"/>
    </source>
</evidence>
<evidence type="ECO:0000256" key="10">
    <source>
        <dbReference type="ARBA" id="ARBA00023277"/>
    </source>
</evidence>
<feature type="domain" description="Alpha-glucan water dikinase-like N-terminal Ig-like" evidence="13">
    <location>
        <begin position="324"/>
        <end position="417"/>
    </location>
</feature>
<feature type="domain" description="Alpha-glucan water dikinase-like N-terminal Ig-like" evidence="13">
    <location>
        <begin position="17"/>
        <end position="134"/>
    </location>
</feature>
<evidence type="ECO:0000256" key="8">
    <source>
        <dbReference type="ARBA" id="ARBA00022840"/>
    </source>
</evidence>
<protein>
    <recommendedName>
        <fullName evidence="17">Pyruvate phosphate dikinase AMP/ATP-binding domain-containing protein</fullName>
    </recommendedName>
</protein>
<dbReference type="GO" id="GO:0016301">
    <property type="term" value="F:kinase activity"/>
    <property type="evidence" value="ECO:0007669"/>
    <property type="project" value="UniProtKB-KW"/>
</dbReference>
<keyword evidence="7" id="KW-0418">Kinase</keyword>
<reference evidence="15 16" key="1">
    <citation type="submission" date="2024-01" db="EMBL/GenBank/DDBJ databases">
        <title>Genome assemblies of Stephania.</title>
        <authorList>
            <person name="Yang L."/>
        </authorList>
    </citation>
    <scope>NUCLEOTIDE SEQUENCE [LARGE SCALE GENOMIC DNA]</scope>
    <source>
        <strain evidence="15">JXDWG</strain>
        <tissue evidence="15">Leaf</tissue>
    </source>
</reference>
<evidence type="ECO:0000313" key="16">
    <source>
        <dbReference type="Proteomes" id="UP001419268"/>
    </source>
</evidence>
<evidence type="ECO:0000256" key="1">
    <source>
        <dbReference type="ARBA" id="ARBA00001946"/>
    </source>
</evidence>
<dbReference type="EMBL" id="JBBNAG010000001">
    <property type="protein sequence ID" value="KAK9166230.1"/>
    <property type="molecule type" value="Genomic_DNA"/>
</dbReference>
<gene>
    <name evidence="15" type="ORF">Scep_001421</name>
</gene>
<keyword evidence="9" id="KW-0460">Magnesium</keyword>
<organism evidence="15 16">
    <name type="scientific">Stephania cephalantha</name>
    <dbReference type="NCBI Taxonomy" id="152367"/>
    <lineage>
        <taxon>Eukaryota</taxon>
        <taxon>Viridiplantae</taxon>
        <taxon>Streptophyta</taxon>
        <taxon>Embryophyta</taxon>
        <taxon>Tracheophyta</taxon>
        <taxon>Spermatophyta</taxon>
        <taxon>Magnoliopsida</taxon>
        <taxon>Ranunculales</taxon>
        <taxon>Menispermaceae</taxon>
        <taxon>Menispermoideae</taxon>
        <taxon>Cissampelideae</taxon>
        <taxon>Stephania</taxon>
    </lineage>
</organism>
<evidence type="ECO:0008006" key="17">
    <source>
        <dbReference type="Google" id="ProtNLM"/>
    </source>
</evidence>
<comment type="cofactor">
    <cofactor evidence="1">
        <name>Mg(2+)</name>
        <dbReference type="ChEBI" id="CHEBI:18420"/>
    </cofactor>
</comment>
<evidence type="ECO:0000313" key="15">
    <source>
        <dbReference type="EMBL" id="KAK9166230.1"/>
    </source>
</evidence>
<evidence type="ECO:0000256" key="3">
    <source>
        <dbReference type="ARBA" id="ARBA00011738"/>
    </source>
</evidence>
<dbReference type="GO" id="GO:0005524">
    <property type="term" value="F:ATP binding"/>
    <property type="evidence" value="ECO:0007669"/>
    <property type="project" value="UniProtKB-KW"/>
</dbReference>
<dbReference type="InterPro" id="IPR013815">
    <property type="entry name" value="ATP_grasp_subdomain_1"/>
</dbReference>
<dbReference type="Pfam" id="PF23229">
    <property type="entry name" value="DUF7067"/>
    <property type="match status" value="1"/>
</dbReference>
<dbReference type="InterPro" id="IPR055495">
    <property type="entry name" value="CWD_DUF7067"/>
</dbReference>
<evidence type="ECO:0000256" key="6">
    <source>
        <dbReference type="ARBA" id="ARBA00022741"/>
    </source>
</evidence>
<keyword evidence="8" id="KW-0067">ATP-binding</keyword>
<keyword evidence="4" id="KW-0808">Transferase</keyword>
<evidence type="ECO:0000259" key="11">
    <source>
        <dbReference type="Pfam" id="PF01326"/>
    </source>
</evidence>
<evidence type="ECO:0000256" key="9">
    <source>
        <dbReference type="ARBA" id="ARBA00022842"/>
    </source>
</evidence>
<dbReference type="InterPro" id="IPR002192">
    <property type="entry name" value="PPDK_AMP/ATP-bd"/>
</dbReference>
<dbReference type="Gene3D" id="3.30.1490.20">
    <property type="entry name" value="ATP-grasp fold, A domain"/>
    <property type="match status" value="1"/>
</dbReference>
<dbReference type="Gene3D" id="3.30.470.20">
    <property type="entry name" value="ATP-grasp fold, B domain"/>
    <property type="match status" value="1"/>
</dbReference>
<name>A0AAP0LAR3_9MAGN</name>
<dbReference type="Pfam" id="PF23166">
    <property type="entry name" value="Ig_N_CWD1"/>
    <property type="match status" value="2"/>
</dbReference>
<evidence type="ECO:0000256" key="7">
    <source>
        <dbReference type="ARBA" id="ARBA00022777"/>
    </source>
</evidence>
<keyword evidence="5" id="KW-0479">Metal-binding</keyword>
<keyword evidence="16" id="KW-1185">Reference proteome</keyword>
<evidence type="ECO:0000256" key="5">
    <source>
        <dbReference type="ARBA" id="ARBA00022723"/>
    </source>
</evidence>
<dbReference type="PANTHER" id="PTHR46999:SF4">
    <property type="entry name" value="ALPHA-GLUCAN WATER DIKINASE 2"/>
    <property type="match status" value="1"/>
</dbReference>
<feature type="domain" description="Pyruvate phosphate dikinase AMP/ATP-binding" evidence="11">
    <location>
        <begin position="1097"/>
        <end position="1335"/>
    </location>
</feature>
<comment type="subunit">
    <text evidence="3">Homodimer.</text>
</comment>
<dbReference type="InterPro" id="IPR054481">
    <property type="entry name" value="GWD1_pHisD"/>
</dbReference>
<dbReference type="Proteomes" id="UP001419268">
    <property type="component" value="Unassembled WGS sequence"/>
</dbReference>
<feature type="domain" description="DUF7067" evidence="14">
    <location>
        <begin position="146"/>
        <end position="198"/>
    </location>
</feature>
<dbReference type="Pfam" id="PF22973">
    <property type="entry name" value="GWD1_pHisD"/>
    <property type="match status" value="1"/>
</dbReference>
<dbReference type="SUPFAM" id="SSF56059">
    <property type="entry name" value="Glutathione synthetase ATP-binding domain-like"/>
    <property type="match status" value="1"/>
</dbReference>
<keyword evidence="6" id="KW-0547">Nucleotide-binding</keyword>
<evidence type="ECO:0000259" key="13">
    <source>
        <dbReference type="Pfam" id="PF23166"/>
    </source>
</evidence>
<dbReference type="Pfam" id="PF01326">
    <property type="entry name" value="PPDK_N"/>
    <property type="match status" value="1"/>
</dbReference>
<keyword evidence="10" id="KW-0119">Carbohydrate metabolism</keyword>
<comment type="caution">
    <text evidence="15">The sequence shown here is derived from an EMBL/GenBank/DDBJ whole genome shotgun (WGS) entry which is preliminary data.</text>
</comment>
<dbReference type="InterPro" id="IPR056301">
    <property type="entry name" value="GWD-like_N_Ig"/>
</dbReference>
<evidence type="ECO:0000259" key="14">
    <source>
        <dbReference type="Pfam" id="PF23229"/>
    </source>
</evidence>
<proteinExistence type="inferred from homology"/>
<sequence>MMASSCTTGYSHLPLVHHFELGEGMQLQVTVFGSLKWGNAKVELQLRNCSNLWILHWGIIYHGQKNWVLPNEHPAGTKSYGQTALQTPFSKNGDVYMVILELRDPKAQAIEFVLKEDGRNRWLKRNQQNFRIEIVQDAIVATPIPKDLVEVKAYKLWESKGRPKGSPQQEKQDYEDALREIQSQLSRGISLDEIWSSIRPSNSTTNADSKKHLTPQNGATASIYNEPRNSTQQAYSTRVADNNEQLLRVIPIFSTTTPAYQRKHDVGQWLHKRPGMQAKGKLFAAPSLMDLVEKSIGGDKIILRQKFHIDNHEIVVLYRGDRHLLIAVNMKGNTVLHWGVSQVSLGEWLVPSPDILPERSKLVDGACQTYFKSMTIGQSFFQYVDINLQRKDFMGIQFVLWTAGIWMKNNGSNFVVGLKPIKIGCGKSEGTAKWLLDEIARRETDAERSLMHRFNIATELIEIYQNEGETALIGVLVWLRLMACRQLKWNKNYNVKPREISAAKDKFTSSLQRIYLNQPDHREIIRLIMATVGRGGHGDLGQRIRDEILVIQRNNNCKGGMMEEWHQKLHNNSSPDDVIICQALLDYVRSDFNIGVYWRTLNANGLAKAILQSYDRPIVSEPQFRVEHKRGLIEDLTSYLKTLKAVHSGADLESAIDSCLGYSIKGHDFMNRVQVNPVGLPLRLQESLKFVKMHIEDSDIGLLMEKLLESRIELHPLLFTSHGRLKDLIFLDLALDSAVRTTMERRFKDLNSTNVQDIMFFISLLLENLCLSTFENEDLIYCTKDWYRISETYKPNDQQWALQAKAVVDRVRLILSQKSQCYQEMIQPTAVCLGLLLRVEKWAIDIFAEELIRSGSAASLSVLVNHFAPTLRKIADVGSWQVISPVEVCGFVTTVNDLIAVQNKVYSKPTVILVNRVTGEEEIPGGVVAVLTPDTPDVLSHVSIRARNSKVCFATCFDQSIFKNLKLKEGKAISIKLRSSSLVISDSSDSGISCSRLVPFSIPRAVALKKKTFGGKYAVSFEEFTSELVGSKSQNIQYLRGRVPSWIKIPMSVAIPFGVFEAVLAADLNKDLAKQLSSLVPLVKGGDNSKLQAIQETILLLKAPPEMINELKNKMRSSMIPWPGDESEDRWTNGWQAIKKVWASKWNQRAYISCRKANLNHDHVCMAILIQELISADYAFVIHTRNPLSGDNSEIYAEIVKGLGETLVGAYAGRAMGFTAKKSYLDSPIIVGYPSKQIGLFIKNKTLIFRSDSNGEDLEGYAGAGLYDSVIMDKAEEIILGYSSDRLIADKAFQRTILSKIAKVGKVIEDMYRSSQDIEGVVKDGEIYVVQTRPQI</sequence>
<evidence type="ECO:0000256" key="4">
    <source>
        <dbReference type="ARBA" id="ARBA00022679"/>
    </source>
</evidence>
<dbReference type="GO" id="GO:0046872">
    <property type="term" value="F:metal ion binding"/>
    <property type="evidence" value="ECO:0007669"/>
    <property type="project" value="UniProtKB-KW"/>
</dbReference>
<feature type="domain" description="Alpha-glucan water dikinase phosphohistidine-like" evidence="12">
    <location>
        <begin position="879"/>
        <end position="990"/>
    </location>
</feature>